<protein>
    <submittedName>
        <fullName evidence="2">Uncharacterized protein</fullName>
    </submittedName>
</protein>
<feature type="compositionally biased region" description="Acidic residues" evidence="1">
    <location>
        <begin position="239"/>
        <end position="255"/>
    </location>
</feature>
<reference evidence="3" key="1">
    <citation type="submission" date="2016-08" db="EMBL/GenBank/DDBJ databases">
        <authorList>
            <person name="Varghese N."/>
            <person name="Submissions Spin"/>
        </authorList>
    </citation>
    <scope>NUCLEOTIDE SEQUENCE [LARGE SCALE GENOMIC DNA]</scope>
    <source>
        <strain evidence="3">ERR11</strain>
    </source>
</reference>
<organism evidence="2 3">
    <name type="scientific">Bradyrhizobium shewense</name>
    <dbReference type="NCBI Taxonomy" id="1761772"/>
    <lineage>
        <taxon>Bacteria</taxon>
        <taxon>Pseudomonadati</taxon>
        <taxon>Pseudomonadota</taxon>
        <taxon>Alphaproteobacteria</taxon>
        <taxon>Hyphomicrobiales</taxon>
        <taxon>Nitrobacteraceae</taxon>
        <taxon>Bradyrhizobium</taxon>
    </lineage>
</organism>
<feature type="region of interest" description="Disordered" evidence="1">
    <location>
        <begin position="16"/>
        <end position="43"/>
    </location>
</feature>
<name>A0A1C3XNL1_9BRAD</name>
<evidence type="ECO:0000313" key="2">
    <source>
        <dbReference type="EMBL" id="SCB53827.1"/>
    </source>
</evidence>
<feature type="compositionally biased region" description="Basic and acidic residues" evidence="1">
    <location>
        <begin position="204"/>
        <end position="213"/>
    </location>
</feature>
<evidence type="ECO:0000313" key="3">
    <source>
        <dbReference type="Proteomes" id="UP000199184"/>
    </source>
</evidence>
<accession>A0A1C3XNL1</accession>
<evidence type="ECO:0000256" key="1">
    <source>
        <dbReference type="SAM" id="MobiDB-lite"/>
    </source>
</evidence>
<feature type="region of interest" description="Disordered" evidence="1">
    <location>
        <begin position="203"/>
        <end position="275"/>
    </location>
</feature>
<gene>
    <name evidence="2" type="ORF">GA0061098_102134</name>
</gene>
<dbReference type="AlphaFoldDB" id="A0A1C3XNL1"/>
<dbReference type="EMBL" id="FMAI01000021">
    <property type="protein sequence ID" value="SCB53827.1"/>
    <property type="molecule type" value="Genomic_DNA"/>
</dbReference>
<dbReference type="RefSeq" id="WP_091965340.1">
    <property type="nucleotide sequence ID" value="NZ_FMAI01000021.1"/>
</dbReference>
<keyword evidence="3" id="KW-1185">Reference proteome</keyword>
<sequence length="435" mass="48346">MTEAYISETALAPVASTGEEITQSRTKGSNDDRSSYLIHGSSSHNDPVNDPIWYVNRFRKHREQSVREVVKSTIAVCEGLDAIGEDQTEFRRFVKALADAKVMSQAEAAKKKRADMSTLSKIQKIYEHRDVILHQSVADKLCTGYSVLYELGLLIDQLMPEGDITEEVKGQVSKLLGLHLETLDGDLTRRWIKGVRESVGPIATRERKVKSGEPPDDNESAKAPDLYDEEDHHDRDYGDDTVDNGDADNEDDDSFPETLDNAEGGSTLDRSTRNFPSKHLEAKAADIVVSEASKPITAAMVTVHPLDEEMVVRASQTSEWQRLADQMDEDSVLIVFSPLQILLNIGQVIETFDGFRCSNAYLLAEPHKSELTSCNVLAIYERGEGVSIDGVPNWKVNETPVLIMEQFLQGVSGRSVFFFGDAPPVGWEILTIDEE</sequence>
<dbReference type="Proteomes" id="UP000199184">
    <property type="component" value="Unassembled WGS sequence"/>
</dbReference>
<proteinExistence type="predicted"/>